<dbReference type="Proteomes" id="UP001152795">
    <property type="component" value="Unassembled WGS sequence"/>
</dbReference>
<gene>
    <name evidence="1" type="ORF">PACLA_8A042800</name>
</gene>
<dbReference type="EMBL" id="CACRXK020002754">
    <property type="protein sequence ID" value="CAB3995884.1"/>
    <property type="molecule type" value="Genomic_DNA"/>
</dbReference>
<keyword evidence="2" id="KW-1185">Reference proteome</keyword>
<dbReference type="OrthoDB" id="5967001at2759"/>
<proteinExistence type="predicted"/>
<dbReference type="PANTHER" id="PTHR11360">
    <property type="entry name" value="MONOCARBOXYLATE TRANSPORTER"/>
    <property type="match status" value="1"/>
</dbReference>
<sequence length="109" mass="12117">MFLFAPLTSALCEKFGCRRVGFIGGLLTVAGMLASSFAPNLYTLYVTFGMVYGIGTSMCYFPTLRTLPYWFSRQTVGGQNLNGYIKCETDAWIVHFHPLQGWDIAQVVA</sequence>
<reference evidence="1" key="1">
    <citation type="submission" date="2020-04" db="EMBL/GenBank/DDBJ databases">
        <authorList>
            <person name="Alioto T."/>
            <person name="Alioto T."/>
            <person name="Gomez Garrido J."/>
        </authorList>
    </citation>
    <scope>NUCLEOTIDE SEQUENCE</scope>
    <source>
        <strain evidence="1">A484AB</strain>
    </source>
</reference>
<evidence type="ECO:0000313" key="1">
    <source>
        <dbReference type="EMBL" id="CAB3995884.1"/>
    </source>
</evidence>
<protein>
    <submittedName>
        <fullName evidence="1">Monocarboxylate transporter 10-like</fullName>
    </submittedName>
</protein>
<dbReference type="SUPFAM" id="SSF103473">
    <property type="entry name" value="MFS general substrate transporter"/>
    <property type="match status" value="1"/>
</dbReference>
<accession>A0A7D9DXK4</accession>
<name>A0A7D9DXK4_PARCT</name>
<dbReference type="AlphaFoldDB" id="A0A7D9DXK4"/>
<dbReference type="InterPro" id="IPR050327">
    <property type="entry name" value="Proton-linked_MCT"/>
</dbReference>
<dbReference type="Gene3D" id="1.20.1250.20">
    <property type="entry name" value="MFS general substrate transporter like domains"/>
    <property type="match status" value="1"/>
</dbReference>
<organism evidence="1 2">
    <name type="scientific">Paramuricea clavata</name>
    <name type="common">Red gorgonian</name>
    <name type="synonym">Violescent sea-whip</name>
    <dbReference type="NCBI Taxonomy" id="317549"/>
    <lineage>
        <taxon>Eukaryota</taxon>
        <taxon>Metazoa</taxon>
        <taxon>Cnidaria</taxon>
        <taxon>Anthozoa</taxon>
        <taxon>Octocorallia</taxon>
        <taxon>Malacalcyonacea</taxon>
        <taxon>Plexauridae</taxon>
        <taxon>Paramuricea</taxon>
    </lineage>
</organism>
<dbReference type="PANTHER" id="PTHR11360:SF251">
    <property type="entry name" value="MAJOR FACILITATOR SUPERFAMILY (MFS) PROFILE DOMAIN-CONTAINING PROTEIN"/>
    <property type="match status" value="1"/>
</dbReference>
<evidence type="ECO:0000313" key="2">
    <source>
        <dbReference type="Proteomes" id="UP001152795"/>
    </source>
</evidence>
<comment type="caution">
    <text evidence="1">The sequence shown here is derived from an EMBL/GenBank/DDBJ whole genome shotgun (WGS) entry which is preliminary data.</text>
</comment>
<dbReference type="InterPro" id="IPR036259">
    <property type="entry name" value="MFS_trans_sf"/>
</dbReference>